<sequence>MTTKNQREILRQQSSIIKNSPLRQSKASQYGNTINALRNTGMSFTRIAQAIEKVDGTKLSSELIRIYHHNISKKTKHITKKNNDTTLKSLNKKGLDRYQDDIVFLKTHEKLNNEQVLYWLLTFKHIDCHKDTLRRAIKRWENNRLSLQNKRNRQNTI</sequence>
<organism evidence="1 2">
    <name type="scientific">Vibrio splendidus</name>
    <dbReference type="NCBI Taxonomy" id="29497"/>
    <lineage>
        <taxon>Bacteria</taxon>
        <taxon>Pseudomonadati</taxon>
        <taxon>Pseudomonadota</taxon>
        <taxon>Gammaproteobacteria</taxon>
        <taxon>Vibrionales</taxon>
        <taxon>Vibrionaceae</taxon>
        <taxon>Vibrio</taxon>
    </lineage>
</organism>
<gene>
    <name evidence="1" type="ORF">BCT54_16315</name>
</gene>
<name>A0A2N7JZL3_VIBSP</name>
<proteinExistence type="predicted"/>
<dbReference type="RefSeq" id="WP_102550936.1">
    <property type="nucleotide sequence ID" value="NZ_MCZF01000013.1"/>
</dbReference>
<comment type="caution">
    <text evidence="1">The sequence shown here is derived from an EMBL/GenBank/DDBJ whole genome shotgun (WGS) entry which is preliminary data.</text>
</comment>
<evidence type="ECO:0000313" key="2">
    <source>
        <dbReference type="Proteomes" id="UP000235533"/>
    </source>
</evidence>
<protein>
    <submittedName>
        <fullName evidence="1">Uncharacterized protein</fullName>
    </submittedName>
</protein>
<evidence type="ECO:0000313" key="1">
    <source>
        <dbReference type="EMBL" id="PMM65930.1"/>
    </source>
</evidence>
<accession>A0A2N7JZL3</accession>
<dbReference type="EMBL" id="MCZF01000013">
    <property type="protein sequence ID" value="PMM65930.1"/>
    <property type="molecule type" value="Genomic_DNA"/>
</dbReference>
<reference evidence="2" key="1">
    <citation type="submission" date="2016-07" db="EMBL/GenBank/DDBJ databases">
        <title>Nontailed viruses are major unrecognized killers of bacteria in the ocean.</title>
        <authorList>
            <person name="Kauffman K."/>
            <person name="Hussain F."/>
            <person name="Yang J."/>
            <person name="Arevalo P."/>
            <person name="Brown J."/>
            <person name="Cutler M."/>
            <person name="Kelly L."/>
            <person name="Polz M.F."/>
        </authorList>
    </citation>
    <scope>NUCLEOTIDE SEQUENCE [LARGE SCALE GENOMIC DNA]</scope>
    <source>
        <strain evidence="2">10N.261.48.B5</strain>
    </source>
</reference>
<dbReference type="AlphaFoldDB" id="A0A2N7JZL3"/>
<dbReference type="Proteomes" id="UP000235533">
    <property type="component" value="Unassembled WGS sequence"/>
</dbReference>